<dbReference type="OMA" id="PSDCPWG"/>
<dbReference type="Proteomes" id="UP000324585">
    <property type="component" value="Unassembled WGS sequence"/>
</dbReference>
<feature type="active site" description="Charge relay system" evidence="6">
    <location>
        <position position="189"/>
    </location>
</feature>
<dbReference type="InterPro" id="IPR029058">
    <property type="entry name" value="AB_hydrolase_fold"/>
</dbReference>
<dbReference type="OrthoDB" id="420518at2759"/>
<feature type="active site" description="Charge relay system" evidence="6">
    <location>
        <position position="302"/>
    </location>
</feature>
<reference evidence="9" key="1">
    <citation type="journal article" date="2019" name="Nat. Commun.">
        <title>Expansion of phycobilisome linker gene families in mesophilic red algae.</title>
        <authorList>
            <person name="Lee J."/>
            <person name="Kim D."/>
            <person name="Bhattacharya D."/>
            <person name="Yoon H.S."/>
        </authorList>
    </citation>
    <scope>NUCLEOTIDE SEQUENCE [LARGE SCALE GENOMIC DNA]</scope>
    <source>
        <strain evidence="9">CCMP 1328</strain>
    </source>
</reference>
<gene>
    <name evidence="8" type="ORF">FVE85_0278</name>
</gene>
<keyword evidence="7" id="KW-0963">Cytoplasm</keyword>
<keyword evidence="9" id="KW-1185">Reference proteome</keyword>
<dbReference type="GO" id="GO:0052689">
    <property type="term" value="F:carboxylic ester hydrolase activity"/>
    <property type="evidence" value="ECO:0007669"/>
    <property type="project" value="UniProtKB-KW"/>
</dbReference>
<evidence type="ECO:0000256" key="5">
    <source>
        <dbReference type="ARBA" id="ARBA00022801"/>
    </source>
</evidence>
<dbReference type="SUPFAM" id="SSF53474">
    <property type="entry name" value="alpha/beta-Hydrolases"/>
    <property type="match status" value="1"/>
</dbReference>
<dbReference type="InterPro" id="IPR014186">
    <property type="entry name" value="S-formylglutathione_hydrol"/>
</dbReference>
<proteinExistence type="inferred from homology"/>
<dbReference type="Gene3D" id="3.40.50.1820">
    <property type="entry name" value="alpha/beta hydrolase"/>
    <property type="match status" value="1"/>
</dbReference>
<dbReference type="GO" id="GO:0018738">
    <property type="term" value="F:S-formylglutathione hydrolase activity"/>
    <property type="evidence" value="ECO:0007669"/>
    <property type="project" value="UniProtKB-EC"/>
</dbReference>
<dbReference type="PANTHER" id="PTHR10061:SF0">
    <property type="entry name" value="S-FORMYLGLUTATHIONE HYDROLASE"/>
    <property type="match status" value="1"/>
</dbReference>
<evidence type="ECO:0000313" key="9">
    <source>
        <dbReference type="Proteomes" id="UP000324585"/>
    </source>
</evidence>
<dbReference type="FunFam" id="3.40.50.1820:FF:000002">
    <property type="entry name" value="S-formylglutathione hydrolase"/>
    <property type="match status" value="1"/>
</dbReference>
<evidence type="ECO:0000256" key="2">
    <source>
        <dbReference type="ARBA" id="ARBA00012479"/>
    </source>
</evidence>
<organism evidence="8 9">
    <name type="scientific">Porphyridium purpureum</name>
    <name type="common">Red alga</name>
    <name type="synonym">Porphyridium cruentum</name>
    <dbReference type="NCBI Taxonomy" id="35688"/>
    <lineage>
        <taxon>Eukaryota</taxon>
        <taxon>Rhodophyta</taxon>
        <taxon>Bangiophyceae</taxon>
        <taxon>Porphyridiales</taxon>
        <taxon>Porphyridiaceae</taxon>
        <taxon>Porphyridium</taxon>
    </lineage>
</organism>
<comment type="function">
    <text evidence="7">Serine hydrolase involved in the detoxification of formaldehyde.</text>
</comment>
<sequence length="325" mass="35813">MRQNNPSTFRHTSCRSLCWKSRAAVTRSEKRHRRRRPRGKTVMGGSVEQISASKCFECQVLRFQHTSPALGGTLAKFHLILPPKAESQSVPCLIWLSGLSCTDENFVFKAAPYKAAAEHGVAILVPDVSPRGIDDEFGSSAGFYVDATVPEYKTNYNMYTYCTEELPNLIKSEFADSVDLSRCSIFGHSMGGHGALVIALKNPSKFRSVSAFAPILNPVNCPWGVKYFSGFLGSDHEAWKAYDATELIRSAGKLVFAAPILVDQGDKDGFLEQGQLLPSNFEHACAEAGQPLLLNYRPGYDHGYFFISTFIADHIAHHANILNSA</sequence>
<dbReference type="NCBIfam" id="TIGR02821">
    <property type="entry name" value="fghA_ester_D"/>
    <property type="match status" value="1"/>
</dbReference>
<evidence type="ECO:0000256" key="1">
    <source>
        <dbReference type="ARBA" id="ARBA00005622"/>
    </source>
</evidence>
<evidence type="ECO:0000313" key="8">
    <source>
        <dbReference type="EMBL" id="KAA8496549.1"/>
    </source>
</evidence>
<evidence type="ECO:0000256" key="7">
    <source>
        <dbReference type="RuleBase" id="RU363068"/>
    </source>
</evidence>
<dbReference type="GO" id="GO:0005829">
    <property type="term" value="C:cytosol"/>
    <property type="evidence" value="ECO:0007669"/>
    <property type="project" value="TreeGrafter"/>
</dbReference>
<evidence type="ECO:0000256" key="4">
    <source>
        <dbReference type="ARBA" id="ARBA00022487"/>
    </source>
</evidence>
<comment type="caution">
    <text evidence="8">The sequence shown here is derived from an EMBL/GenBank/DDBJ whole genome shotgun (WGS) entry which is preliminary data.</text>
</comment>
<dbReference type="PANTHER" id="PTHR10061">
    <property type="entry name" value="S-FORMYLGLUTATHIONE HYDROLASE"/>
    <property type="match status" value="1"/>
</dbReference>
<dbReference type="InterPro" id="IPR000801">
    <property type="entry name" value="Esterase-like"/>
</dbReference>
<dbReference type="EMBL" id="VRMN01000002">
    <property type="protein sequence ID" value="KAA8496549.1"/>
    <property type="molecule type" value="Genomic_DNA"/>
</dbReference>
<dbReference type="EC" id="3.1.2.12" evidence="2 7"/>
<comment type="catalytic activity">
    <reaction evidence="7">
        <text>S-formylglutathione + H2O = formate + glutathione + H(+)</text>
        <dbReference type="Rhea" id="RHEA:14961"/>
        <dbReference type="ChEBI" id="CHEBI:15377"/>
        <dbReference type="ChEBI" id="CHEBI:15378"/>
        <dbReference type="ChEBI" id="CHEBI:15740"/>
        <dbReference type="ChEBI" id="CHEBI:57688"/>
        <dbReference type="ChEBI" id="CHEBI:57925"/>
        <dbReference type="EC" id="3.1.2.12"/>
    </reaction>
</comment>
<dbReference type="GO" id="GO:0046294">
    <property type="term" value="P:formaldehyde catabolic process"/>
    <property type="evidence" value="ECO:0007669"/>
    <property type="project" value="InterPro"/>
</dbReference>
<accession>A0A5J4YY70</accession>
<feature type="active site" description="Charge relay system" evidence="6">
    <location>
        <position position="268"/>
    </location>
</feature>
<dbReference type="Pfam" id="PF00756">
    <property type="entry name" value="Esterase"/>
    <property type="match status" value="1"/>
</dbReference>
<keyword evidence="4 7" id="KW-0719">Serine esterase</keyword>
<dbReference type="AlphaFoldDB" id="A0A5J4YY70"/>
<name>A0A5J4YY70_PORPP</name>
<comment type="similarity">
    <text evidence="1 7">Belongs to the esterase D family.</text>
</comment>
<protein>
    <recommendedName>
        <fullName evidence="3 7">S-formylglutathione hydrolase</fullName>
        <ecNumber evidence="2 7">3.1.2.12</ecNumber>
    </recommendedName>
</protein>
<keyword evidence="5 7" id="KW-0378">Hydrolase</keyword>
<evidence type="ECO:0000256" key="3">
    <source>
        <dbReference type="ARBA" id="ARBA00016774"/>
    </source>
</evidence>
<comment type="subcellular location">
    <subcellularLocation>
        <location evidence="7">Cytoplasm</location>
    </subcellularLocation>
</comment>
<evidence type="ECO:0000256" key="6">
    <source>
        <dbReference type="PIRSR" id="PIRSR614186-1"/>
    </source>
</evidence>